<keyword evidence="1" id="KW-0175">Coiled coil</keyword>
<protein>
    <submittedName>
        <fullName evidence="3">Uncharacterized protein</fullName>
    </submittedName>
</protein>
<keyword evidence="2" id="KW-0732">Signal</keyword>
<evidence type="ECO:0000313" key="4">
    <source>
        <dbReference type="Proteomes" id="UP000823936"/>
    </source>
</evidence>
<reference evidence="3" key="2">
    <citation type="submission" date="2021-04" db="EMBL/GenBank/DDBJ databases">
        <authorList>
            <person name="Gilroy R."/>
        </authorList>
    </citation>
    <scope>NUCLEOTIDE SEQUENCE</scope>
    <source>
        <strain evidence="3">Gambia11-129</strain>
    </source>
</reference>
<organism evidence="3 4">
    <name type="scientific">Candidatus Ornithospirochaeta avicola</name>
    <dbReference type="NCBI Taxonomy" id="2840896"/>
    <lineage>
        <taxon>Bacteria</taxon>
        <taxon>Pseudomonadati</taxon>
        <taxon>Spirochaetota</taxon>
        <taxon>Spirochaetia</taxon>
        <taxon>Spirochaetales</taxon>
        <taxon>Spirochaetaceae</taxon>
        <taxon>Spirochaetaceae incertae sedis</taxon>
        <taxon>Candidatus Ornithospirochaeta</taxon>
    </lineage>
</organism>
<gene>
    <name evidence="3" type="ORF">IAB12_02715</name>
</gene>
<feature type="chain" id="PRO_5038525550" evidence="2">
    <location>
        <begin position="21"/>
        <end position="742"/>
    </location>
</feature>
<sequence length="742" mass="82746">MRRLILMLFALVLVCVSLFADISGTGYGETEKEAVENARADLSSRFTINVTSLLFTEDSDDGEGTVSSSMSANSFQSTSLELLGVVESIRSSEDGLYVATCTIPESALPLYETQLQSLYTTVEYLLKQTESTKDTEAKKNLYIQLIQDIRKYESYQIIVQTMDPGNAVAKKNISTSSTIVQNEYQGFLIIEYNGLETSILDLQQQYDLGILSIEGQRELAEKQKQIEENRKEQEAMEASLNEKYNAQTEEFIQSFSLSLMNAESKSTESVADLINKIEANRSTFSAIKNDVEKKLLEYEKEYEMEIANARNEAARKPYTSAELYMGQPTKAALDFRQRELNSELADLRLYYSRLSTNEYKNAFTQLTNIADYAFAYIDELNTKAFTVNSFAPEVTTKIDSYALNAELWSGIATITIGNASTDLYFKLPYEAFTGETVPSSRDVAEYQAYIARVDELTEFLTEYPDVYSIELKYNISTDGSSEYEVEFLSYSITVNRNGQDEVIYSERISQSDTICYSSSVNFNDFTVNSDSLVDYSSSIYERKEVSVDVEIENAEHYEKPVEEVYRGPEGETKDNVNRLNWGEYGPLGSRFFGFSAGALYTMNPDGYVPNMVVLSADGFFAGSPNITGGATISYIFPLENYGSPSYGFVYTGATLNAKKDLFGFMYVYAQASLGASIFLDSNTFAAAEAEVEKKLDVKFAAKADAGFYFAIGSFAVNLSATGMWTGYEFVYGASLGGVISID</sequence>
<accession>A0A9D1PS28</accession>
<comment type="caution">
    <text evidence="3">The sequence shown here is derived from an EMBL/GenBank/DDBJ whole genome shotgun (WGS) entry which is preliminary data.</text>
</comment>
<proteinExistence type="predicted"/>
<evidence type="ECO:0000313" key="3">
    <source>
        <dbReference type="EMBL" id="HIV98676.1"/>
    </source>
</evidence>
<reference evidence="3" key="1">
    <citation type="journal article" date="2021" name="PeerJ">
        <title>Extensive microbial diversity within the chicken gut microbiome revealed by metagenomics and culture.</title>
        <authorList>
            <person name="Gilroy R."/>
            <person name="Ravi A."/>
            <person name="Getino M."/>
            <person name="Pursley I."/>
            <person name="Horton D.L."/>
            <person name="Alikhan N.F."/>
            <person name="Baker D."/>
            <person name="Gharbi K."/>
            <person name="Hall N."/>
            <person name="Watson M."/>
            <person name="Adriaenssens E.M."/>
            <person name="Foster-Nyarko E."/>
            <person name="Jarju S."/>
            <person name="Secka A."/>
            <person name="Antonio M."/>
            <person name="Oren A."/>
            <person name="Chaudhuri R.R."/>
            <person name="La Ragione R."/>
            <person name="Hildebrand F."/>
            <person name="Pallen M.J."/>
        </authorList>
    </citation>
    <scope>NUCLEOTIDE SEQUENCE</scope>
    <source>
        <strain evidence="3">Gambia11-129</strain>
    </source>
</reference>
<dbReference type="EMBL" id="DXHU01000011">
    <property type="protein sequence ID" value="HIV98676.1"/>
    <property type="molecule type" value="Genomic_DNA"/>
</dbReference>
<feature type="signal peptide" evidence="2">
    <location>
        <begin position="1"/>
        <end position="20"/>
    </location>
</feature>
<feature type="coiled-coil region" evidence="1">
    <location>
        <begin position="216"/>
        <end position="250"/>
    </location>
</feature>
<evidence type="ECO:0000256" key="2">
    <source>
        <dbReference type="SAM" id="SignalP"/>
    </source>
</evidence>
<name>A0A9D1PS28_9SPIO</name>
<evidence type="ECO:0000256" key="1">
    <source>
        <dbReference type="SAM" id="Coils"/>
    </source>
</evidence>
<dbReference type="Proteomes" id="UP000823936">
    <property type="component" value="Unassembled WGS sequence"/>
</dbReference>
<dbReference type="AlphaFoldDB" id="A0A9D1PS28"/>